<keyword evidence="1" id="KW-0812">Transmembrane</keyword>
<reference evidence="2" key="1">
    <citation type="journal article" date="2018" name="PLoS Negl. Trop. Dis.">
        <title>An insight into the salivary gland and fat body transcriptome of Panstrongylus lignarius (Hemiptera: Heteroptera), the main vector of Chagas disease in Peru.</title>
        <authorList>
            <person name="Nevoa J.C."/>
            <person name="Mendes M.T."/>
            <person name="da Silva M.V."/>
            <person name="Soares S.C."/>
            <person name="Oliveira C.J.F."/>
            <person name="Ribeiro J.M.C."/>
        </authorList>
    </citation>
    <scope>NUCLEOTIDE SEQUENCE</scope>
</reference>
<feature type="transmembrane region" description="Helical" evidence="1">
    <location>
        <begin position="12"/>
        <end position="37"/>
    </location>
</feature>
<sequence>MARTLISECVHMTLWILCFMFSDVHGSQLFFCFFLLFHSFVSSSFMTTSSPSSLPLVFSSSLSPFSCKSFSSCSSCFRFSSSASLYPSSGRRSLPSTIAFTSFELMITPWFLITVFFVFSISARSTPRQQSSIRMVLYPIERASTAVAPTQTS</sequence>
<organism evidence="2">
    <name type="scientific">Panstrongylus lignarius</name>
    <dbReference type="NCBI Taxonomy" id="156445"/>
    <lineage>
        <taxon>Eukaryota</taxon>
        <taxon>Metazoa</taxon>
        <taxon>Ecdysozoa</taxon>
        <taxon>Arthropoda</taxon>
        <taxon>Hexapoda</taxon>
        <taxon>Insecta</taxon>
        <taxon>Pterygota</taxon>
        <taxon>Neoptera</taxon>
        <taxon>Paraneoptera</taxon>
        <taxon>Hemiptera</taxon>
        <taxon>Heteroptera</taxon>
        <taxon>Panheteroptera</taxon>
        <taxon>Cimicomorpha</taxon>
        <taxon>Reduviidae</taxon>
        <taxon>Triatominae</taxon>
        <taxon>Panstrongylus</taxon>
    </lineage>
</organism>
<evidence type="ECO:0000313" key="2">
    <source>
        <dbReference type="EMBL" id="JAW13845.1"/>
    </source>
</evidence>
<protein>
    <submittedName>
        <fullName evidence="2">Uncharacterized protein</fullName>
    </submittedName>
</protein>
<keyword evidence="1" id="KW-1133">Transmembrane helix</keyword>
<keyword evidence="1" id="KW-0472">Membrane</keyword>
<dbReference type="EMBL" id="GFTR01002581">
    <property type="protein sequence ID" value="JAW13845.1"/>
    <property type="molecule type" value="Transcribed_RNA"/>
</dbReference>
<dbReference type="AlphaFoldDB" id="A0A224XMY7"/>
<evidence type="ECO:0000256" key="1">
    <source>
        <dbReference type="SAM" id="Phobius"/>
    </source>
</evidence>
<name>A0A224XMY7_9HEMI</name>
<feature type="transmembrane region" description="Helical" evidence="1">
    <location>
        <begin position="98"/>
        <end position="119"/>
    </location>
</feature>
<accession>A0A224XMY7</accession>
<proteinExistence type="predicted"/>